<dbReference type="InterPro" id="IPR037004">
    <property type="entry name" value="Exonuc_VII_ssu_sf"/>
</dbReference>
<comment type="similarity">
    <text evidence="1 6">Belongs to the XseB family.</text>
</comment>
<dbReference type="GO" id="GO:0009318">
    <property type="term" value="C:exodeoxyribonuclease VII complex"/>
    <property type="evidence" value="ECO:0007669"/>
    <property type="project" value="UniProtKB-UniRule"/>
</dbReference>
<gene>
    <name evidence="6" type="primary">xseB</name>
    <name evidence="8" type="ORF">CHT91_01800</name>
</gene>
<comment type="subcellular location">
    <subcellularLocation>
        <location evidence="6">Cytoplasm</location>
    </subcellularLocation>
</comment>
<dbReference type="AlphaFoldDB" id="A0A3E2DLS1"/>
<dbReference type="GO" id="GO:0008855">
    <property type="term" value="F:exodeoxyribonuclease VII activity"/>
    <property type="evidence" value="ECO:0007669"/>
    <property type="project" value="UniProtKB-UniRule"/>
</dbReference>
<dbReference type="NCBIfam" id="NF002139">
    <property type="entry name" value="PRK00977.1-3"/>
    <property type="match status" value="1"/>
</dbReference>
<dbReference type="SUPFAM" id="SSF116842">
    <property type="entry name" value="XseB-like"/>
    <property type="match status" value="1"/>
</dbReference>
<accession>A0A3E2DLS1</accession>
<evidence type="ECO:0000256" key="1">
    <source>
        <dbReference type="ARBA" id="ARBA00009998"/>
    </source>
</evidence>
<keyword evidence="5 6" id="KW-0269">Exonuclease</keyword>
<evidence type="ECO:0000256" key="3">
    <source>
        <dbReference type="ARBA" id="ARBA00022722"/>
    </source>
</evidence>
<keyword evidence="2 6" id="KW-0963">Cytoplasm</keyword>
<dbReference type="Pfam" id="PF02609">
    <property type="entry name" value="Exonuc_VII_S"/>
    <property type="match status" value="1"/>
</dbReference>
<dbReference type="Proteomes" id="UP000259211">
    <property type="component" value="Unassembled WGS sequence"/>
</dbReference>
<keyword evidence="4 6" id="KW-0378">Hydrolase</keyword>
<evidence type="ECO:0000256" key="2">
    <source>
        <dbReference type="ARBA" id="ARBA00022490"/>
    </source>
</evidence>
<dbReference type="EMBL" id="NOWI01000002">
    <property type="protein sequence ID" value="RFT46321.1"/>
    <property type="molecule type" value="Genomic_DNA"/>
</dbReference>
<comment type="catalytic activity">
    <reaction evidence="6">
        <text>Exonucleolytic cleavage in either 5'- to 3'- or 3'- to 5'-direction to yield nucleoside 5'-phosphates.</text>
        <dbReference type="EC" id="3.1.11.6"/>
    </reaction>
</comment>
<dbReference type="InterPro" id="IPR003761">
    <property type="entry name" value="Exonuc_VII_S"/>
</dbReference>
<dbReference type="GO" id="GO:0005829">
    <property type="term" value="C:cytosol"/>
    <property type="evidence" value="ECO:0007669"/>
    <property type="project" value="TreeGrafter"/>
</dbReference>
<evidence type="ECO:0000256" key="6">
    <source>
        <dbReference type="HAMAP-Rule" id="MF_00337"/>
    </source>
</evidence>
<comment type="caution">
    <text evidence="8">The sequence shown here is derived from an EMBL/GenBank/DDBJ whole genome shotgun (WGS) entry which is preliminary data.</text>
</comment>
<evidence type="ECO:0000313" key="9">
    <source>
        <dbReference type="Proteomes" id="UP000259211"/>
    </source>
</evidence>
<dbReference type="EC" id="3.1.11.6" evidence="6"/>
<feature type="compositionally biased region" description="Basic and acidic residues" evidence="7">
    <location>
        <begin position="1"/>
        <end position="15"/>
    </location>
</feature>
<dbReference type="RefSeq" id="WP_117188473.1">
    <property type="nucleotide sequence ID" value="NZ_NOWI01000002.1"/>
</dbReference>
<sequence length="83" mass="9120">MSEKKSESAPEKPTSEEPEIPYEAARDELIGIVTRLESGGISLAETMKLWERGEKLADICQTWLDGARARIGAARSEAEDSRA</sequence>
<evidence type="ECO:0000256" key="5">
    <source>
        <dbReference type="ARBA" id="ARBA00022839"/>
    </source>
</evidence>
<evidence type="ECO:0000313" key="8">
    <source>
        <dbReference type="EMBL" id="RFT46321.1"/>
    </source>
</evidence>
<dbReference type="HAMAP" id="MF_00337">
    <property type="entry name" value="Exonuc_7_S"/>
    <property type="match status" value="1"/>
</dbReference>
<dbReference type="PANTHER" id="PTHR34137">
    <property type="entry name" value="EXODEOXYRIBONUCLEASE 7 SMALL SUBUNIT"/>
    <property type="match status" value="1"/>
</dbReference>
<protein>
    <recommendedName>
        <fullName evidence="6">Exodeoxyribonuclease 7 small subunit</fullName>
        <ecNumber evidence="6">3.1.11.6</ecNumber>
    </recommendedName>
    <alternativeName>
        <fullName evidence="6">Exodeoxyribonuclease VII small subunit</fullName>
        <shortName evidence="6">Exonuclease VII small subunit</shortName>
    </alternativeName>
</protein>
<dbReference type="Gene3D" id="1.10.287.1040">
    <property type="entry name" value="Exonuclease VII, small subunit"/>
    <property type="match status" value="1"/>
</dbReference>
<feature type="region of interest" description="Disordered" evidence="7">
    <location>
        <begin position="1"/>
        <end position="23"/>
    </location>
</feature>
<evidence type="ECO:0000256" key="7">
    <source>
        <dbReference type="SAM" id="MobiDB-lite"/>
    </source>
</evidence>
<dbReference type="NCBIfam" id="TIGR01280">
    <property type="entry name" value="xseB"/>
    <property type="match status" value="1"/>
</dbReference>
<organism evidence="8 9">
    <name type="scientific">Cutibacterium avidum</name>
    <dbReference type="NCBI Taxonomy" id="33010"/>
    <lineage>
        <taxon>Bacteria</taxon>
        <taxon>Bacillati</taxon>
        <taxon>Actinomycetota</taxon>
        <taxon>Actinomycetes</taxon>
        <taxon>Propionibacteriales</taxon>
        <taxon>Propionibacteriaceae</taxon>
        <taxon>Cutibacterium</taxon>
    </lineage>
</organism>
<comment type="subunit">
    <text evidence="6">Heterooligomer composed of large and small subunits.</text>
</comment>
<dbReference type="GO" id="GO:0006308">
    <property type="term" value="P:DNA catabolic process"/>
    <property type="evidence" value="ECO:0007669"/>
    <property type="project" value="UniProtKB-UniRule"/>
</dbReference>
<name>A0A3E2DLS1_9ACTN</name>
<evidence type="ECO:0000256" key="4">
    <source>
        <dbReference type="ARBA" id="ARBA00022801"/>
    </source>
</evidence>
<dbReference type="PANTHER" id="PTHR34137:SF1">
    <property type="entry name" value="EXODEOXYRIBONUCLEASE 7 SMALL SUBUNIT"/>
    <property type="match status" value="1"/>
</dbReference>
<proteinExistence type="inferred from homology"/>
<comment type="function">
    <text evidence="6">Bidirectionally degrades single-stranded DNA into large acid-insoluble oligonucleotides, which are then degraded further into small acid-soluble oligonucleotides.</text>
</comment>
<reference evidence="8 9" key="1">
    <citation type="submission" date="2017-07" db="EMBL/GenBank/DDBJ databases">
        <authorList>
            <person name="Sun Z.S."/>
            <person name="Albrecht U."/>
            <person name="Echele G."/>
            <person name="Lee C.C."/>
        </authorList>
    </citation>
    <scope>NUCLEOTIDE SEQUENCE [LARGE SCALE GENOMIC DNA]</scope>
    <source>
        <strain evidence="8 9">P16-029</strain>
    </source>
</reference>
<keyword evidence="3 6" id="KW-0540">Nuclease</keyword>